<keyword evidence="2" id="KW-1185">Reference proteome</keyword>
<dbReference type="AlphaFoldDB" id="A0A9P7RQH9"/>
<dbReference type="Proteomes" id="UP001049176">
    <property type="component" value="Chromosome 9"/>
</dbReference>
<dbReference type="OrthoDB" id="5311491at2759"/>
<dbReference type="RefSeq" id="XP_043004311.1">
    <property type="nucleotide sequence ID" value="XM_043158956.1"/>
</dbReference>
<reference evidence="1" key="1">
    <citation type="journal article" date="2021" name="Genome Biol. Evol.">
        <title>The assembled and annotated genome of the fairy-ring fungus Marasmius oreades.</title>
        <authorList>
            <person name="Hiltunen M."/>
            <person name="Ament-Velasquez S.L."/>
            <person name="Johannesson H."/>
        </authorList>
    </citation>
    <scope>NUCLEOTIDE SEQUENCE</scope>
    <source>
        <strain evidence="1">03SP1</strain>
    </source>
</reference>
<protein>
    <submittedName>
        <fullName evidence="1">Uncharacterized protein</fullName>
    </submittedName>
</protein>
<sequence>MQRFITEDVFMRSEQPTFTEPMSSTLKELSDRALYDEESARTYFPDLKATVIVGTRTTWIFAWGSLETQRIHNTHVAEGAVISKIPATLPRRYIPQDPLSGLQSKVLGGSSI</sequence>
<organism evidence="1 2">
    <name type="scientific">Marasmius oreades</name>
    <name type="common">fairy-ring Marasmius</name>
    <dbReference type="NCBI Taxonomy" id="181124"/>
    <lineage>
        <taxon>Eukaryota</taxon>
        <taxon>Fungi</taxon>
        <taxon>Dikarya</taxon>
        <taxon>Basidiomycota</taxon>
        <taxon>Agaricomycotina</taxon>
        <taxon>Agaricomycetes</taxon>
        <taxon>Agaricomycetidae</taxon>
        <taxon>Agaricales</taxon>
        <taxon>Marasmiineae</taxon>
        <taxon>Marasmiaceae</taxon>
        <taxon>Marasmius</taxon>
    </lineage>
</organism>
<evidence type="ECO:0000313" key="1">
    <source>
        <dbReference type="EMBL" id="KAG7087840.1"/>
    </source>
</evidence>
<evidence type="ECO:0000313" key="2">
    <source>
        <dbReference type="Proteomes" id="UP001049176"/>
    </source>
</evidence>
<proteinExistence type="predicted"/>
<dbReference type="GeneID" id="66082853"/>
<accession>A0A9P7RQH9</accession>
<comment type="caution">
    <text evidence="1">The sequence shown here is derived from an EMBL/GenBank/DDBJ whole genome shotgun (WGS) entry which is preliminary data.</text>
</comment>
<name>A0A9P7RQH9_9AGAR</name>
<dbReference type="KEGG" id="more:E1B28_013778"/>
<dbReference type="EMBL" id="CM032189">
    <property type="protein sequence ID" value="KAG7087840.1"/>
    <property type="molecule type" value="Genomic_DNA"/>
</dbReference>
<gene>
    <name evidence="1" type="ORF">E1B28_013778</name>
</gene>